<dbReference type="Proteomes" id="UP001500466">
    <property type="component" value="Unassembled WGS sequence"/>
</dbReference>
<reference evidence="2" key="1">
    <citation type="journal article" date="2019" name="Int. J. Syst. Evol. Microbiol.">
        <title>The Global Catalogue of Microorganisms (GCM) 10K type strain sequencing project: providing services to taxonomists for standard genome sequencing and annotation.</title>
        <authorList>
            <consortium name="The Broad Institute Genomics Platform"/>
            <consortium name="The Broad Institute Genome Sequencing Center for Infectious Disease"/>
            <person name="Wu L."/>
            <person name="Ma J."/>
        </authorList>
    </citation>
    <scope>NUCLEOTIDE SEQUENCE [LARGE SCALE GENOMIC DNA]</scope>
    <source>
        <strain evidence="2">JCM 17986</strain>
    </source>
</reference>
<gene>
    <name evidence="1" type="ORF">GCM10023205_73230</name>
</gene>
<organism evidence="1 2">
    <name type="scientific">Yinghuangia aomiensis</name>
    <dbReference type="NCBI Taxonomy" id="676205"/>
    <lineage>
        <taxon>Bacteria</taxon>
        <taxon>Bacillati</taxon>
        <taxon>Actinomycetota</taxon>
        <taxon>Actinomycetes</taxon>
        <taxon>Kitasatosporales</taxon>
        <taxon>Streptomycetaceae</taxon>
        <taxon>Yinghuangia</taxon>
    </lineage>
</organism>
<evidence type="ECO:0000313" key="2">
    <source>
        <dbReference type="Proteomes" id="UP001500466"/>
    </source>
</evidence>
<name>A0ABP9I933_9ACTN</name>
<protein>
    <submittedName>
        <fullName evidence="1">Uncharacterized protein</fullName>
    </submittedName>
</protein>
<sequence>MTEPARLTTGARLRSQVCSTEVIVVRPPKGAVELTCGGAPMLALDAAQPGGTATPEAGLDTGTQLGKRYAIAGEDDFEVLVTKPGVGSLADGRTPLEIKAAKALPSSD</sequence>
<accession>A0ABP9I933</accession>
<keyword evidence="2" id="KW-1185">Reference proteome</keyword>
<comment type="caution">
    <text evidence="1">The sequence shown here is derived from an EMBL/GenBank/DDBJ whole genome shotgun (WGS) entry which is preliminary data.</text>
</comment>
<dbReference type="RefSeq" id="WP_345680155.1">
    <property type="nucleotide sequence ID" value="NZ_BAABHS010000041.1"/>
</dbReference>
<evidence type="ECO:0000313" key="1">
    <source>
        <dbReference type="EMBL" id="GAA4990848.1"/>
    </source>
</evidence>
<dbReference type="EMBL" id="BAABHS010000041">
    <property type="protein sequence ID" value="GAA4990848.1"/>
    <property type="molecule type" value="Genomic_DNA"/>
</dbReference>
<proteinExistence type="predicted"/>